<dbReference type="GO" id="GO:0000156">
    <property type="term" value="F:phosphorelay response regulator activity"/>
    <property type="evidence" value="ECO:0007669"/>
    <property type="project" value="TreeGrafter"/>
</dbReference>
<organism evidence="11 12">
    <name type="scientific">Inhella proteolytica</name>
    <dbReference type="NCBI Taxonomy" id="2795029"/>
    <lineage>
        <taxon>Bacteria</taxon>
        <taxon>Pseudomonadati</taxon>
        <taxon>Pseudomonadota</taxon>
        <taxon>Betaproteobacteria</taxon>
        <taxon>Burkholderiales</taxon>
        <taxon>Sphaerotilaceae</taxon>
        <taxon>Inhella</taxon>
    </lineage>
</organism>
<comment type="catalytic activity">
    <reaction evidence="1">
        <text>ATP + protein L-histidine = ADP + protein N-phospho-L-histidine.</text>
        <dbReference type="EC" id="2.7.13.3"/>
    </reaction>
</comment>
<dbReference type="Pfam" id="PF02518">
    <property type="entry name" value="HATPase_c"/>
    <property type="match status" value="1"/>
</dbReference>
<dbReference type="InterPro" id="IPR036890">
    <property type="entry name" value="HATPase_C_sf"/>
</dbReference>
<evidence type="ECO:0000313" key="11">
    <source>
        <dbReference type="EMBL" id="MBH9578961.1"/>
    </source>
</evidence>
<dbReference type="CDD" id="cd00082">
    <property type="entry name" value="HisKA"/>
    <property type="match status" value="1"/>
</dbReference>
<protein>
    <recommendedName>
        <fullName evidence="2">histidine kinase</fullName>
        <ecNumber evidence="2">2.7.13.3</ecNumber>
    </recommendedName>
</protein>
<dbReference type="GO" id="GO:0000155">
    <property type="term" value="F:phosphorelay sensor kinase activity"/>
    <property type="evidence" value="ECO:0007669"/>
    <property type="project" value="InterPro"/>
</dbReference>
<evidence type="ECO:0000256" key="1">
    <source>
        <dbReference type="ARBA" id="ARBA00000085"/>
    </source>
</evidence>
<dbReference type="SUPFAM" id="SSF55874">
    <property type="entry name" value="ATPase domain of HSP90 chaperone/DNA topoisomerase II/histidine kinase"/>
    <property type="match status" value="1"/>
</dbReference>
<dbReference type="PANTHER" id="PTHR42878:SF7">
    <property type="entry name" value="SENSOR HISTIDINE KINASE GLRK"/>
    <property type="match status" value="1"/>
</dbReference>
<feature type="transmembrane region" description="Helical" evidence="9">
    <location>
        <begin position="54"/>
        <end position="71"/>
    </location>
</feature>
<dbReference type="InterPro" id="IPR003661">
    <property type="entry name" value="HisK_dim/P_dom"/>
</dbReference>
<dbReference type="Gene3D" id="3.30.565.10">
    <property type="entry name" value="Histidine kinase-like ATPase, C-terminal domain"/>
    <property type="match status" value="1"/>
</dbReference>
<dbReference type="Pfam" id="PF00512">
    <property type="entry name" value="HisKA"/>
    <property type="match status" value="1"/>
</dbReference>
<comment type="caution">
    <text evidence="11">The sequence shown here is derived from an EMBL/GenBank/DDBJ whole genome shotgun (WGS) entry which is preliminary data.</text>
</comment>
<feature type="domain" description="Histidine kinase" evidence="10">
    <location>
        <begin position="341"/>
        <end position="561"/>
    </location>
</feature>
<dbReference type="InterPro" id="IPR004358">
    <property type="entry name" value="Sig_transdc_His_kin-like_C"/>
</dbReference>
<feature type="transmembrane region" description="Helical" evidence="9">
    <location>
        <begin position="135"/>
        <end position="153"/>
    </location>
</feature>
<proteinExistence type="predicted"/>
<dbReference type="CDD" id="cd00075">
    <property type="entry name" value="HATPase"/>
    <property type="match status" value="1"/>
</dbReference>
<dbReference type="GO" id="GO:0005524">
    <property type="term" value="F:ATP binding"/>
    <property type="evidence" value="ECO:0007669"/>
    <property type="project" value="UniProtKB-KW"/>
</dbReference>
<dbReference type="SMART" id="SM00388">
    <property type="entry name" value="HisKA"/>
    <property type="match status" value="1"/>
</dbReference>
<dbReference type="EMBL" id="JAEDAK010000016">
    <property type="protein sequence ID" value="MBH9578961.1"/>
    <property type="molecule type" value="Genomic_DNA"/>
</dbReference>
<dbReference type="GO" id="GO:0030295">
    <property type="term" value="F:protein kinase activator activity"/>
    <property type="evidence" value="ECO:0007669"/>
    <property type="project" value="TreeGrafter"/>
</dbReference>
<keyword evidence="9" id="KW-0472">Membrane</keyword>
<keyword evidence="12" id="KW-1185">Reference proteome</keyword>
<dbReference type="Proteomes" id="UP000613266">
    <property type="component" value="Unassembled WGS sequence"/>
</dbReference>
<feature type="transmembrane region" description="Helical" evidence="9">
    <location>
        <begin position="21"/>
        <end position="42"/>
    </location>
</feature>
<evidence type="ECO:0000256" key="6">
    <source>
        <dbReference type="ARBA" id="ARBA00022777"/>
    </source>
</evidence>
<keyword evidence="5" id="KW-0547">Nucleotide-binding</keyword>
<keyword evidence="9" id="KW-1133">Transmembrane helix</keyword>
<evidence type="ECO:0000256" key="2">
    <source>
        <dbReference type="ARBA" id="ARBA00012438"/>
    </source>
</evidence>
<dbReference type="Gene3D" id="1.10.287.130">
    <property type="match status" value="1"/>
</dbReference>
<dbReference type="AlphaFoldDB" id="A0A931J3L2"/>
<evidence type="ECO:0000256" key="8">
    <source>
        <dbReference type="ARBA" id="ARBA00023012"/>
    </source>
</evidence>
<dbReference type="SUPFAM" id="SSF47384">
    <property type="entry name" value="Homodimeric domain of signal transducing histidine kinase"/>
    <property type="match status" value="1"/>
</dbReference>
<keyword evidence="6" id="KW-0418">Kinase</keyword>
<dbReference type="InterPro" id="IPR005467">
    <property type="entry name" value="His_kinase_dom"/>
</dbReference>
<accession>A0A931J3L2</accession>
<evidence type="ECO:0000259" key="10">
    <source>
        <dbReference type="PROSITE" id="PS50109"/>
    </source>
</evidence>
<dbReference type="GO" id="GO:0007234">
    <property type="term" value="P:osmosensory signaling via phosphorelay pathway"/>
    <property type="evidence" value="ECO:0007669"/>
    <property type="project" value="TreeGrafter"/>
</dbReference>
<dbReference type="EC" id="2.7.13.3" evidence="2"/>
<dbReference type="Pfam" id="PF25323">
    <property type="entry name" value="6TM_PilS"/>
    <property type="match status" value="1"/>
</dbReference>
<keyword evidence="8" id="KW-0902">Two-component regulatory system</keyword>
<keyword evidence="9" id="KW-0812">Transmembrane</keyword>
<gene>
    <name evidence="11" type="ORF">I7X39_18885</name>
</gene>
<dbReference type="InterPro" id="IPR036097">
    <property type="entry name" value="HisK_dim/P_sf"/>
</dbReference>
<reference evidence="11" key="1">
    <citation type="submission" date="2020-12" db="EMBL/GenBank/DDBJ databases">
        <title>The genome sequence of Inhella sp. 1Y17.</title>
        <authorList>
            <person name="Liu Y."/>
        </authorList>
    </citation>
    <scope>NUCLEOTIDE SEQUENCE</scope>
    <source>
        <strain evidence="11">1Y17</strain>
    </source>
</reference>
<keyword evidence="3" id="KW-0597">Phosphoprotein</keyword>
<evidence type="ECO:0000256" key="4">
    <source>
        <dbReference type="ARBA" id="ARBA00022679"/>
    </source>
</evidence>
<dbReference type="PROSITE" id="PS50109">
    <property type="entry name" value="HIS_KIN"/>
    <property type="match status" value="1"/>
</dbReference>
<evidence type="ECO:0000256" key="7">
    <source>
        <dbReference type="ARBA" id="ARBA00022840"/>
    </source>
</evidence>
<dbReference type="InterPro" id="IPR050351">
    <property type="entry name" value="BphY/WalK/GraS-like"/>
</dbReference>
<evidence type="ECO:0000256" key="3">
    <source>
        <dbReference type="ARBA" id="ARBA00022553"/>
    </source>
</evidence>
<evidence type="ECO:0000313" key="12">
    <source>
        <dbReference type="Proteomes" id="UP000613266"/>
    </source>
</evidence>
<evidence type="ECO:0000256" key="5">
    <source>
        <dbReference type="ARBA" id="ARBA00022741"/>
    </source>
</evidence>
<dbReference type="InterPro" id="IPR003594">
    <property type="entry name" value="HATPase_dom"/>
</dbReference>
<dbReference type="PANTHER" id="PTHR42878">
    <property type="entry name" value="TWO-COMPONENT HISTIDINE KINASE"/>
    <property type="match status" value="1"/>
</dbReference>
<name>A0A931J3L2_9BURK</name>
<dbReference type="PRINTS" id="PR00344">
    <property type="entry name" value="BCTRLSENSOR"/>
</dbReference>
<keyword evidence="7" id="KW-0067">ATP-binding</keyword>
<dbReference type="SMART" id="SM00387">
    <property type="entry name" value="HATPase_c"/>
    <property type="match status" value="1"/>
</dbReference>
<sequence>MEPTAAPLRTARLLEGSFARLYAAFLAARAALGVALLLVQASGWMLGGQAPSESLALCALYAGLTLVHALLPRLRRTSNRRSLAAMSSPRWWASIGVDLATFTALQALQGGTGLPVTALFFLPVMTAGVLSSRRAALASAAMATLGLLGGLLWADISGSELSPRFMQAGVAGSGYFVVALLTAELAARLAREQLSARGSEALARQQAALNQLVIDEMQEGVLVVDRRLQVRTANPAARMLLGQAEPVEPPPFALPDQTAWAGLVDTVELAFAGSPGAELREVTLGFPAAPARTLRVRSRLTPSGEPEGGEDLCVLLLEDRATLMARMRQERMAAMGRMSAGIAHEIRNPLAAISQANALLAEDVPDPGAQRLTDLVAANVARLKRIVDDVMVLAAAPDMALVRLDAVASSREIAQDWSRTQGLFAGRALRLELPDETLPVRFDAEHWRRVLVNLLDNAWRHAQEAAQAPDAPADSPWIVMQVQAEAGGALVRVFNPGPAIRPEIERHLFEPFYSSRSRGSGLGLYICRELCERYRARIDYRAMALHEVPGNAFEVHLQSENPA</sequence>
<dbReference type="Gene3D" id="3.30.450.20">
    <property type="entry name" value="PAS domain"/>
    <property type="match status" value="1"/>
</dbReference>
<keyword evidence="4" id="KW-0808">Transferase</keyword>
<evidence type="ECO:0000256" key="9">
    <source>
        <dbReference type="SAM" id="Phobius"/>
    </source>
</evidence>